<evidence type="ECO:0000259" key="7">
    <source>
        <dbReference type="Pfam" id="PF25917"/>
    </source>
</evidence>
<keyword evidence="5" id="KW-0175">Coiled coil</keyword>
<dbReference type="InterPro" id="IPR050739">
    <property type="entry name" value="MFP"/>
</dbReference>
<protein>
    <submittedName>
        <fullName evidence="8">HlyD family efflux transporter periplasmic adaptor subunit</fullName>
    </submittedName>
</protein>
<evidence type="ECO:0000256" key="6">
    <source>
        <dbReference type="SAM" id="Phobius"/>
    </source>
</evidence>
<keyword evidence="3 6" id="KW-1133">Transmembrane helix</keyword>
<feature type="transmembrane region" description="Helical" evidence="6">
    <location>
        <begin position="20"/>
        <end position="40"/>
    </location>
</feature>
<keyword evidence="4 6" id="KW-0472">Membrane</keyword>
<dbReference type="PRINTS" id="PR01490">
    <property type="entry name" value="RTXTOXIND"/>
</dbReference>
<evidence type="ECO:0000313" key="9">
    <source>
        <dbReference type="Proteomes" id="UP000622707"/>
    </source>
</evidence>
<comment type="subcellular location">
    <subcellularLocation>
        <location evidence="1">Membrane</location>
        <topology evidence="1">Single-pass membrane protein</topology>
    </subcellularLocation>
</comment>
<feature type="domain" description="Multidrug resistance protein MdtA-like barrel-sandwich hybrid" evidence="7">
    <location>
        <begin position="63"/>
        <end position="279"/>
    </location>
</feature>
<keyword evidence="2 6" id="KW-0812">Transmembrane</keyword>
<dbReference type="RefSeq" id="WP_201686787.1">
    <property type="nucleotide sequence ID" value="NZ_JAEQND010000001.1"/>
</dbReference>
<dbReference type="InterPro" id="IPR058625">
    <property type="entry name" value="MdtA-like_BSH"/>
</dbReference>
<comment type="caution">
    <text evidence="8">The sequence shown here is derived from an EMBL/GenBank/DDBJ whole genome shotgun (WGS) entry which is preliminary data.</text>
</comment>
<evidence type="ECO:0000256" key="4">
    <source>
        <dbReference type="ARBA" id="ARBA00023136"/>
    </source>
</evidence>
<proteinExistence type="predicted"/>
<gene>
    <name evidence="8" type="ORF">JI746_00305</name>
</gene>
<organism evidence="8 9">
    <name type="scientific">Ramlibacter alkalitolerans</name>
    <dbReference type="NCBI Taxonomy" id="2039631"/>
    <lineage>
        <taxon>Bacteria</taxon>
        <taxon>Pseudomonadati</taxon>
        <taxon>Pseudomonadota</taxon>
        <taxon>Betaproteobacteria</taxon>
        <taxon>Burkholderiales</taxon>
        <taxon>Comamonadaceae</taxon>
        <taxon>Ramlibacter</taxon>
    </lineage>
</organism>
<evidence type="ECO:0000313" key="8">
    <source>
        <dbReference type="EMBL" id="MBL0423534.1"/>
    </source>
</evidence>
<accession>A0ABS1JH31</accession>
<dbReference type="Proteomes" id="UP000622707">
    <property type="component" value="Unassembled WGS sequence"/>
</dbReference>
<reference evidence="8 9" key="1">
    <citation type="journal article" date="2017" name="Int. J. Syst. Evol. Microbiol.">
        <title>Ramlibacter alkalitolerans sp. nov., alkali-tolerant bacterium isolated from soil of ginseng.</title>
        <authorList>
            <person name="Lee D.H."/>
            <person name="Cha C.J."/>
        </authorList>
    </citation>
    <scope>NUCLEOTIDE SEQUENCE [LARGE SCALE GENOMIC DNA]</scope>
    <source>
        <strain evidence="8 9">KACC 19305</strain>
    </source>
</reference>
<evidence type="ECO:0000256" key="2">
    <source>
        <dbReference type="ARBA" id="ARBA00022692"/>
    </source>
</evidence>
<evidence type="ECO:0000256" key="5">
    <source>
        <dbReference type="SAM" id="Coils"/>
    </source>
</evidence>
<dbReference type="Pfam" id="PF25917">
    <property type="entry name" value="BSH_RND"/>
    <property type="match status" value="1"/>
</dbReference>
<evidence type="ECO:0000256" key="1">
    <source>
        <dbReference type="ARBA" id="ARBA00004167"/>
    </source>
</evidence>
<dbReference type="Gene3D" id="2.40.50.100">
    <property type="match status" value="1"/>
</dbReference>
<dbReference type="PANTHER" id="PTHR30386:SF26">
    <property type="entry name" value="TRANSPORT PROTEIN COMB"/>
    <property type="match status" value="1"/>
</dbReference>
<feature type="coiled-coil region" evidence="5">
    <location>
        <begin position="223"/>
        <end position="250"/>
    </location>
</feature>
<sequence length="395" mass="42583">MPTRFVRTTRSLAHDRGRRALLGFGAAALLLAAWLTWFLFGQVTVYEVSRQARLEVQQSAHPVAALVQSRIASNALVLGQEVRAGDLLIELDAQPDKLKLKEEQSRLETLLPRIHSLRKEVAALAQAAAREHAAAQAAAQGASSRTREAAAAVDFARENERRLREESAIGGVAQIEAVRAQSETLKLDAARDALAAEQRRLSTEAEARAFQQEAQVESLRRMILSMEGDAQAAESTIARLREEIDRHQVRAPVGGTIADVAALRTGAYVAAGQKLATVVPHGGLIIVGEFAPAAVLGRIRPGQAARLRLEGFPWAQYGMIDARVVRVAGEVRDGLVRVEFEPAAQDAPRLPLQHGLPGSIEVGIEQVSPAQLLMRAAGHFDMPAPAAVVREMAAQ</sequence>
<dbReference type="PANTHER" id="PTHR30386">
    <property type="entry name" value="MEMBRANE FUSION SUBUNIT OF EMRAB-TOLC MULTIDRUG EFFLUX PUMP"/>
    <property type="match status" value="1"/>
</dbReference>
<dbReference type="EMBL" id="JAEQND010000001">
    <property type="protein sequence ID" value="MBL0423534.1"/>
    <property type="molecule type" value="Genomic_DNA"/>
</dbReference>
<evidence type="ECO:0000256" key="3">
    <source>
        <dbReference type="ARBA" id="ARBA00022989"/>
    </source>
</evidence>
<name>A0ABS1JH31_9BURK</name>
<keyword evidence="9" id="KW-1185">Reference proteome</keyword>